<evidence type="ECO:0008006" key="6">
    <source>
        <dbReference type="Google" id="ProtNLM"/>
    </source>
</evidence>
<name>A0A8C6H963_MUSSI</name>
<protein>
    <recommendedName>
        <fullName evidence="6">Testis-expressed protein 35</fullName>
    </recommendedName>
</protein>
<evidence type="ECO:0000313" key="4">
    <source>
        <dbReference type="Ensembl" id="ENSMSIP00000018151.1"/>
    </source>
</evidence>
<keyword evidence="1" id="KW-0175">Coiled coil</keyword>
<dbReference type="PANTHER" id="PTHR36860">
    <property type="entry name" value="TESTIS-EXPRESSED PROTEIN 35"/>
    <property type="match status" value="1"/>
</dbReference>
<keyword evidence="5" id="KW-1185">Reference proteome</keyword>
<keyword evidence="3" id="KW-0472">Membrane</keyword>
<evidence type="ECO:0000256" key="2">
    <source>
        <dbReference type="SAM" id="MobiDB-lite"/>
    </source>
</evidence>
<evidence type="ECO:0000313" key="5">
    <source>
        <dbReference type="Proteomes" id="UP000694415"/>
    </source>
</evidence>
<dbReference type="PANTHER" id="PTHR36860:SF1">
    <property type="entry name" value="TESTIS-EXPRESSED PROTEIN 35"/>
    <property type="match status" value="1"/>
</dbReference>
<feature type="transmembrane region" description="Helical" evidence="3">
    <location>
        <begin position="243"/>
        <end position="261"/>
    </location>
</feature>
<accession>A0A8C6H963</accession>
<dbReference type="InterPro" id="IPR027874">
    <property type="entry name" value="Tex35"/>
</dbReference>
<dbReference type="Ensembl" id="ENSMSIT00000022950.1">
    <property type="protein sequence ID" value="ENSMSIP00000018151.1"/>
    <property type="gene ID" value="ENSMSIG00000015333.1"/>
</dbReference>
<evidence type="ECO:0000256" key="3">
    <source>
        <dbReference type="SAM" id="Phobius"/>
    </source>
</evidence>
<feature type="compositionally biased region" description="Basic and acidic residues" evidence="2">
    <location>
        <begin position="22"/>
        <end position="43"/>
    </location>
</feature>
<organism evidence="4 5">
    <name type="scientific">Mus spicilegus</name>
    <name type="common">Mound-building mouse</name>
    <dbReference type="NCBI Taxonomy" id="10103"/>
    <lineage>
        <taxon>Eukaryota</taxon>
        <taxon>Metazoa</taxon>
        <taxon>Chordata</taxon>
        <taxon>Craniata</taxon>
        <taxon>Vertebrata</taxon>
        <taxon>Euteleostomi</taxon>
        <taxon>Mammalia</taxon>
        <taxon>Eutheria</taxon>
        <taxon>Euarchontoglires</taxon>
        <taxon>Glires</taxon>
        <taxon>Rodentia</taxon>
        <taxon>Myomorpha</taxon>
        <taxon>Muroidea</taxon>
        <taxon>Muridae</taxon>
        <taxon>Murinae</taxon>
        <taxon>Mus</taxon>
        <taxon>Mus</taxon>
    </lineage>
</organism>
<dbReference type="GeneTree" id="ENSGT00390000011962"/>
<keyword evidence="3" id="KW-1133">Transmembrane helix</keyword>
<feature type="region of interest" description="Disordered" evidence="2">
    <location>
        <begin position="1"/>
        <end position="49"/>
    </location>
</feature>
<sequence>MQGLRKNLLDGGKQLDCSGEQRGQEELRPTEPREEQNTQKRVEGSSAQVGPPACLCVLPSERHRTQSGLSSLRNSTHIQFPGLLCFCFDPQIYDFKGFKQEGLLIRKGMTQELKNELREVREQLTEKMEEIKQIKDIMDKDFDKLYEFVEIMKEMQQDMDEKMDVLINNQKNNKLPFQNQAKEQQKFWQLGKMDKGSQAMITEEPDGAPLACDKNVVPPKPTRNPLESLHPCQSCCETFTPCLGAFFTLVVWSCFLIYLYFNFAEVEHVLPT</sequence>
<keyword evidence="3" id="KW-0812">Transmembrane</keyword>
<evidence type="ECO:0000256" key="1">
    <source>
        <dbReference type="SAM" id="Coils"/>
    </source>
</evidence>
<dbReference type="Proteomes" id="UP000694415">
    <property type="component" value="Unplaced"/>
</dbReference>
<proteinExistence type="predicted"/>
<reference evidence="4" key="2">
    <citation type="submission" date="2025-09" db="UniProtKB">
        <authorList>
            <consortium name="Ensembl"/>
        </authorList>
    </citation>
    <scope>IDENTIFICATION</scope>
</reference>
<dbReference type="Pfam" id="PF15079">
    <property type="entry name" value="Tsc35"/>
    <property type="match status" value="1"/>
</dbReference>
<dbReference type="GO" id="GO:0005634">
    <property type="term" value="C:nucleus"/>
    <property type="evidence" value="ECO:0007669"/>
    <property type="project" value="TreeGrafter"/>
</dbReference>
<reference evidence="4" key="1">
    <citation type="submission" date="2025-08" db="UniProtKB">
        <authorList>
            <consortium name="Ensembl"/>
        </authorList>
    </citation>
    <scope>IDENTIFICATION</scope>
</reference>
<dbReference type="AlphaFoldDB" id="A0A8C6H963"/>
<feature type="coiled-coil region" evidence="1">
    <location>
        <begin position="106"/>
        <end position="141"/>
    </location>
</feature>